<keyword evidence="2" id="KW-0548">Nucleotidyltransferase</keyword>
<gene>
    <name evidence="2" type="ORF">RF55_10094</name>
</gene>
<evidence type="ECO:0000313" key="2">
    <source>
        <dbReference type="EMBL" id="KMQ90173.1"/>
    </source>
</evidence>
<dbReference type="InterPro" id="IPR005135">
    <property type="entry name" value="Endo/exonuclease/phosphatase"/>
</dbReference>
<sequence length="596" mass="68914">MDVGLLIISEPNVVPTSDNWFASRDGHAAIFCDIDRLRMRCRLAKQGTEYVAVCCGPYLIISIYISPSIGLPNFNAVLDDLSDAFSNRADRIIIGGDFNAKSYLWGSLYTDSRGRLLASWAAERDLRTANTGNTPTCVRPRGSSIVDITWTSPDLLPFIKNWCVKVDIESLSDHLYISFTLDTARPRPPSGRPAHRRWNLRKFNKDFFLATLHWRGHDPEVEDRSNITQMVIWLDQIMEEACDAAAPRVGPKKPCRQAYWWQDSVAVLRGNCTHARRLWQRAKRRKRSQAIIRELGFTYKQKRKELRMEINRLKSEAWQDLLNTLDEDPWGLPYRLVLKKLRKASPSLTETLDPEILSDLLDSLFPKNNIPDPLGDWRDFAWSDEWLIQQGEVQKVIQKRTTPSRKAPGPDGIRSIIWKRVPNKTLDWIRHIFNLCLIEGEFPTVWKCADLVLIPKGKTPNLIETRLPKVRPICLLNEIGKAFERILAERILFWQSEHPDSEFSANQFGFRRQRSTCDALLLVREITSRATDNKGFAFVISLDIKNAFNSIPWSVIRRALRRKGFPAYLCRVVDSYLSDRRIWYMGHDGKRHERAM</sequence>
<dbReference type="GO" id="GO:0003964">
    <property type="term" value="F:RNA-directed DNA polymerase activity"/>
    <property type="evidence" value="ECO:0007669"/>
    <property type="project" value="UniProtKB-KW"/>
</dbReference>
<dbReference type="Gene3D" id="3.60.10.10">
    <property type="entry name" value="Endonuclease/exonuclease/phosphatase"/>
    <property type="match status" value="1"/>
</dbReference>
<dbReference type="PROSITE" id="PS50878">
    <property type="entry name" value="RT_POL"/>
    <property type="match status" value="1"/>
</dbReference>
<evidence type="ECO:0000259" key="1">
    <source>
        <dbReference type="PROSITE" id="PS50878"/>
    </source>
</evidence>
<name>A0A0J7KIC2_LASNI</name>
<dbReference type="SUPFAM" id="SSF56219">
    <property type="entry name" value="DNase I-like"/>
    <property type="match status" value="1"/>
</dbReference>
<dbReference type="AlphaFoldDB" id="A0A0J7KIC2"/>
<dbReference type="Proteomes" id="UP000036403">
    <property type="component" value="Unassembled WGS sequence"/>
</dbReference>
<protein>
    <submittedName>
        <fullName evidence="2">Reverse transcriptase</fullName>
    </submittedName>
</protein>
<proteinExistence type="predicted"/>
<dbReference type="EMBL" id="LBMM01006945">
    <property type="protein sequence ID" value="KMQ90173.1"/>
    <property type="molecule type" value="Genomic_DNA"/>
</dbReference>
<reference evidence="2 3" key="1">
    <citation type="submission" date="2015-04" db="EMBL/GenBank/DDBJ databases">
        <title>Lasius niger genome sequencing.</title>
        <authorList>
            <person name="Konorov E.A."/>
            <person name="Nikitin M.A."/>
            <person name="Kirill M.V."/>
            <person name="Chang P."/>
        </authorList>
    </citation>
    <scope>NUCLEOTIDE SEQUENCE [LARGE SCALE GENOMIC DNA]</scope>
    <source>
        <tissue evidence="2">Whole</tissue>
    </source>
</reference>
<accession>A0A0J7KIC2</accession>
<comment type="caution">
    <text evidence="2">The sequence shown here is derived from an EMBL/GenBank/DDBJ whole genome shotgun (WGS) entry which is preliminary data.</text>
</comment>
<evidence type="ECO:0000313" key="3">
    <source>
        <dbReference type="Proteomes" id="UP000036403"/>
    </source>
</evidence>
<keyword evidence="3" id="KW-1185">Reference proteome</keyword>
<organism evidence="2 3">
    <name type="scientific">Lasius niger</name>
    <name type="common">Black garden ant</name>
    <dbReference type="NCBI Taxonomy" id="67767"/>
    <lineage>
        <taxon>Eukaryota</taxon>
        <taxon>Metazoa</taxon>
        <taxon>Ecdysozoa</taxon>
        <taxon>Arthropoda</taxon>
        <taxon>Hexapoda</taxon>
        <taxon>Insecta</taxon>
        <taxon>Pterygota</taxon>
        <taxon>Neoptera</taxon>
        <taxon>Endopterygota</taxon>
        <taxon>Hymenoptera</taxon>
        <taxon>Apocrita</taxon>
        <taxon>Aculeata</taxon>
        <taxon>Formicoidea</taxon>
        <taxon>Formicidae</taxon>
        <taxon>Formicinae</taxon>
        <taxon>Lasius</taxon>
        <taxon>Lasius</taxon>
    </lineage>
</organism>
<dbReference type="Pfam" id="PF14529">
    <property type="entry name" value="Exo_endo_phos_2"/>
    <property type="match status" value="1"/>
</dbReference>
<dbReference type="OrthoDB" id="7555213at2759"/>
<dbReference type="STRING" id="67767.A0A0J7KIC2"/>
<keyword evidence="2" id="KW-0808">Transferase</keyword>
<dbReference type="PANTHER" id="PTHR19446">
    <property type="entry name" value="REVERSE TRANSCRIPTASES"/>
    <property type="match status" value="1"/>
</dbReference>
<feature type="non-terminal residue" evidence="2">
    <location>
        <position position="596"/>
    </location>
</feature>
<dbReference type="InterPro" id="IPR000477">
    <property type="entry name" value="RT_dom"/>
</dbReference>
<dbReference type="Pfam" id="PF00078">
    <property type="entry name" value="RVT_1"/>
    <property type="match status" value="1"/>
</dbReference>
<dbReference type="PaxDb" id="67767-A0A0J7KIC2"/>
<feature type="domain" description="Reverse transcriptase" evidence="1">
    <location>
        <begin position="435"/>
        <end position="596"/>
    </location>
</feature>
<dbReference type="InterPro" id="IPR036691">
    <property type="entry name" value="Endo/exonu/phosph_ase_sf"/>
</dbReference>
<keyword evidence="2" id="KW-0695">RNA-directed DNA polymerase</keyword>